<organism evidence="1 2">
    <name type="scientific">Volvox africanus</name>
    <dbReference type="NCBI Taxonomy" id="51714"/>
    <lineage>
        <taxon>Eukaryota</taxon>
        <taxon>Viridiplantae</taxon>
        <taxon>Chlorophyta</taxon>
        <taxon>core chlorophytes</taxon>
        <taxon>Chlorophyceae</taxon>
        <taxon>CS clade</taxon>
        <taxon>Chlamydomonadales</taxon>
        <taxon>Volvocaceae</taxon>
        <taxon>Volvox</taxon>
    </lineage>
</organism>
<evidence type="ECO:0000313" key="1">
    <source>
        <dbReference type="EMBL" id="GLI69958.1"/>
    </source>
</evidence>
<dbReference type="Gene3D" id="1.25.10.10">
    <property type="entry name" value="Leucine-rich Repeat Variant"/>
    <property type="match status" value="2"/>
</dbReference>
<dbReference type="EMBL" id="BSDZ01000089">
    <property type="protein sequence ID" value="GLI69958.1"/>
    <property type="molecule type" value="Genomic_DNA"/>
</dbReference>
<evidence type="ECO:0000313" key="2">
    <source>
        <dbReference type="Proteomes" id="UP001165090"/>
    </source>
</evidence>
<dbReference type="Proteomes" id="UP001165090">
    <property type="component" value="Unassembled WGS sequence"/>
</dbReference>
<reference evidence="1 2" key="1">
    <citation type="journal article" date="2023" name="IScience">
        <title>Expanded male sex-determining region conserved during the evolution of homothallism in the green alga Volvox.</title>
        <authorList>
            <person name="Yamamoto K."/>
            <person name="Matsuzaki R."/>
            <person name="Mahakham W."/>
            <person name="Heman W."/>
            <person name="Sekimoto H."/>
            <person name="Kawachi M."/>
            <person name="Minakuchi Y."/>
            <person name="Toyoda A."/>
            <person name="Nozaki H."/>
        </authorList>
    </citation>
    <scope>NUCLEOTIDE SEQUENCE [LARGE SCALE GENOMIC DNA]</scope>
    <source>
        <strain evidence="1 2">NIES-4468</strain>
    </source>
</reference>
<dbReference type="SUPFAM" id="SSF48371">
    <property type="entry name" value="ARM repeat"/>
    <property type="match status" value="1"/>
</dbReference>
<gene>
    <name evidence="1" type="ORF">VaNZ11_014701</name>
</gene>
<keyword evidence="2" id="KW-1185">Reference proteome</keyword>
<protein>
    <recommendedName>
        <fullName evidence="3">Radial spoke protein 8</fullName>
    </recommendedName>
</protein>
<comment type="caution">
    <text evidence="1">The sequence shown here is derived from an EMBL/GenBank/DDBJ whole genome shotgun (WGS) entry which is preliminary data.</text>
</comment>
<dbReference type="InterPro" id="IPR016024">
    <property type="entry name" value="ARM-type_fold"/>
</dbReference>
<evidence type="ECO:0008006" key="3">
    <source>
        <dbReference type="Google" id="ProtNLM"/>
    </source>
</evidence>
<proteinExistence type="predicted"/>
<accession>A0ABQ5SKF4</accession>
<dbReference type="InterPro" id="IPR011989">
    <property type="entry name" value="ARM-like"/>
</dbReference>
<name>A0ABQ5SKF4_9CHLO</name>
<sequence>MDLHRCRCGHVCLFHDCQDLTSVVMAVLIAADILHPLACGICRLKAAVERYICEEVSNLQDDERKAQAMAGLCILLTQLQDPSVPDELIDAIPTFYSLLDDAQGGDRSIQANACAVLSALMAVSEGLHKRIVNDGVVRRVQQLITAVADTEERTLQLNALACLAEALRDREEEAAALVAAGGLAPVLQLCNPGLPVRLQEAAADVVCAVACAEGTGGALSEQGAVEKLASLLATPNHDVRVRALMGLGMMLPKSNDNQVFMARNAAAITNLLAIMRQQEDQDCRILARDIFAGLARNPQSKDLIAQAMRT</sequence>